<organism evidence="9 10">
    <name type="scientific">Flavilitoribacter nigricans (strain ATCC 23147 / DSM 23189 / NBRC 102662 / NCIMB 1420 / SS-2)</name>
    <name type="common">Lewinella nigricans</name>
    <dbReference type="NCBI Taxonomy" id="1122177"/>
    <lineage>
        <taxon>Bacteria</taxon>
        <taxon>Pseudomonadati</taxon>
        <taxon>Bacteroidota</taxon>
        <taxon>Saprospiria</taxon>
        <taxon>Saprospirales</taxon>
        <taxon>Lewinellaceae</taxon>
        <taxon>Flavilitoribacter</taxon>
    </lineage>
</organism>
<protein>
    <submittedName>
        <fullName evidence="9">Acriflavin resistance protein</fullName>
    </submittedName>
</protein>
<accession>A0A2D0N6B3</accession>
<name>A0A2D0N6B3_FLAN2</name>
<feature type="transmembrane region" description="Helical" evidence="8">
    <location>
        <begin position="523"/>
        <end position="542"/>
    </location>
</feature>
<keyword evidence="4" id="KW-0997">Cell inner membrane</keyword>
<dbReference type="PANTHER" id="PTHR32063:SF28">
    <property type="entry name" value="BLR2861 PROTEIN"/>
    <property type="match status" value="1"/>
</dbReference>
<dbReference type="FunFam" id="1.20.1640.10:FF:000001">
    <property type="entry name" value="Efflux pump membrane transporter"/>
    <property type="match status" value="1"/>
</dbReference>
<keyword evidence="7 8" id="KW-0472">Membrane</keyword>
<evidence type="ECO:0000256" key="2">
    <source>
        <dbReference type="ARBA" id="ARBA00022448"/>
    </source>
</evidence>
<dbReference type="AlphaFoldDB" id="A0A2D0N6B3"/>
<proteinExistence type="predicted"/>
<dbReference type="RefSeq" id="WP_099152633.1">
    <property type="nucleotide sequence ID" value="NZ_PDUD01000028.1"/>
</dbReference>
<feature type="transmembrane region" description="Helical" evidence="8">
    <location>
        <begin position="853"/>
        <end position="872"/>
    </location>
</feature>
<feature type="transmembrane region" description="Helical" evidence="8">
    <location>
        <begin position="430"/>
        <end position="450"/>
    </location>
</feature>
<dbReference type="Proteomes" id="UP000223913">
    <property type="component" value="Unassembled WGS sequence"/>
</dbReference>
<dbReference type="Pfam" id="PF00873">
    <property type="entry name" value="ACR_tran"/>
    <property type="match status" value="1"/>
</dbReference>
<feature type="transmembrane region" description="Helical" evidence="8">
    <location>
        <begin position="385"/>
        <end position="409"/>
    </location>
</feature>
<evidence type="ECO:0000256" key="5">
    <source>
        <dbReference type="ARBA" id="ARBA00022692"/>
    </source>
</evidence>
<comment type="subcellular location">
    <subcellularLocation>
        <location evidence="1">Cell inner membrane</location>
        <topology evidence="1">Multi-pass membrane protein</topology>
    </subcellularLocation>
</comment>
<dbReference type="GO" id="GO:0042910">
    <property type="term" value="F:xenobiotic transmembrane transporter activity"/>
    <property type="evidence" value="ECO:0007669"/>
    <property type="project" value="TreeGrafter"/>
</dbReference>
<dbReference type="GO" id="GO:0005886">
    <property type="term" value="C:plasma membrane"/>
    <property type="evidence" value="ECO:0007669"/>
    <property type="project" value="UniProtKB-SubCell"/>
</dbReference>
<keyword evidence="3" id="KW-1003">Cell membrane</keyword>
<dbReference type="SUPFAM" id="SSF82693">
    <property type="entry name" value="Multidrug efflux transporter AcrB pore domain, PN1, PN2, PC1 and PC2 subdomains"/>
    <property type="match status" value="3"/>
</dbReference>
<keyword evidence="6 8" id="KW-1133">Transmembrane helix</keyword>
<sequence>MSLSSISIQRPVLASVLSIVIILFGLIGLRSLGVREYPSVDKPIISVSTTYVGANAEIIESQITEPIEEAINGIAGIRAITSVSRDGRSTVTVEFNLEVDLETAVNDVRDKTSRAVRNLPPDAEPPTVSKNDADASPIIFLNIQSQQRSLLELTDLAENVFKERLQTVNGVSSIMVWGSKRYSMRLWIEPAQLAAYQLTPLDVRNALQRENIELPSGSVEGNNTELTVRTQGRLTTPEDFNNLIVKVVNGNIVRFRDIGNAELAPENLRSILRRDGIPMVGNAIVPQPGSNHIEIADEVYKRLDQIKRDLPADVMVDVGFDNTTYIRASIAEVEQTIYLAFGLVTLIIFLFLRDWRTTLIPIVVVPISLIGAFFIMYVAGFSINILTLLGVVLAIGLVVDDAIVVLENIYSKIEGGMSPVQAAFKGSGEIFFAVIATTVALAAVFMPVIFLQGLTGRLFREFGIVIAGAVIISSFVALTLTPMLSSKLLKRRARQPWFYRVTEPFFRNLTNGYSYLLSGFMRVRWLALPIMVLTGFMIYYIGLRLPAELAPLEDRSRLRVRATAAEGSTYEYMDDFMNELSAVTEKEIPEMAGAVSITSPGYGSSSTVNSGMLILLLKDPKERQRSQQQILDDISPVYSKLSGARVFASQEVSIGDRRGGLPVQFVIQANNFQKLKEIVPTFLEEAQKDPTFSFVDVDLKFNKPEIQINIDRQKAQDLGVSIIDVAQTLQLGLSGQRFGYFIMNGKQYQVIGQIQRENRDEPVDVKSLYVRNRDGHMIQLDNLITMTEQTTPPTLYRFNRFISATVSAGLATGKTTGDGIAAMQAVADRVLDDSYLTSLTGPSKDYLESSSSLSFAFGLALILIYLVLAAQFESFVDPFIIMFTVPLALAGAVLTLLWFGQTLNIFSQIGIIMLIGLVAKNGILIVEFANQRKEAGLDRIAAIKDAAAARFRPILMTSLSTILGTLPIALALGEGSESRVSMGIAVIGGLVFSTILTLFVIPAIYSYLSSRKANIQKMEEILEEREKTEMV</sequence>
<feature type="transmembrane region" description="Helical" evidence="8">
    <location>
        <begin position="462"/>
        <end position="484"/>
    </location>
</feature>
<comment type="caution">
    <text evidence="9">The sequence shown here is derived from an EMBL/GenBank/DDBJ whole genome shotgun (WGS) entry which is preliminary data.</text>
</comment>
<feature type="transmembrane region" description="Helical" evidence="8">
    <location>
        <begin position="336"/>
        <end position="352"/>
    </location>
</feature>
<dbReference type="PRINTS" id="PR00702">
    <property type="entry name" value="ACRIFLAVINRP"/>
</dbReference>
<dbReference type="Gene3D" id="3.30.70.1320">
    <property type="entry name" value="Multidrug efflux transporter AcrB pore domain like"/>
    <property type="match status" value="1"/>
</dbReference>
<evidence type="ECO:0000256" key="1">
    <source>
        <dbReference type="ARBA" id="ARBA00004429"/>
    </source>
</evidence>
<evidence type="ECO:0000256" key="7">
    <source>
        <dbReference type="ARBA" id="ARBA00023136"/>
    </source>
</evidence>
<dbReference type="InterPro" id="IPR027463">
    <property type="entry name" value="AcrB_DN_DC_subdom"/>
</dbReference>
<feature type="transmembrane region" description="Helical" evidence="8">
    <location>
        <begin position="879"/>
        <end position="899"/>
    </location>
</feature>
<evidence type="ECO:0000256" key="3">
    <source>
        <dbReference type="ARBA" id="ARBA00022475"/>
    </source>
</evidence>
<dbReference type="InterPro" id="IPR001036">
    <property type="entry name" value="Acrflvin-R"/>
</dbReference>
<keyword evidence="10" id="KW-1185">Reference proteome</keyword>
<gene>
    <name evidence="9" type="ORF">CRP01_23910</name>
</gene>
<evidence type="ECO:0000256" key="6">
    <source>
        <dbReference type="ARBA" id="ARBA00022989"/>
    </source>
</evidence>
<dbReference type="Gene3D" id="1.20.1640.10">
    <property type="entry name" value="Multidrug efflux transporter AcrB transmembrane domain"/>
    <property type="match status" value="2"/>
</dbReference>
<evidence type="ECO:0000256" key="4">
    <source>
        <dbReference type="ARBA" id="ARBA00022519"/>
    </source>
</evidence>
<dbReference type="SUPFAM" id="SSF82714">
    <property type="entry name" value="Multidrug efflux transporter AcrB TolC docking domain, DN and DC subdomains"/>
    <property type="match status" value="2"/>
</dbReference>
<reference evidence="9 10" key="1">
    <citation type="submission" date="2017-10" db="EMBL/GenBank/DDBJ databases">
        <title>The draft genome sequence of Lewinella nigricans NBRC 102662.</title>
        <authorList>
            <person name="Wang K."/>
        </authorList>
    </citation>
    <scope>NUCLEOTIDE SEQUENCE [LARGE SCALE GENOMIC DNA]</scope>
    <source>
        <strain evidence="9 10">NBRC 102662</strain>
    </source>
</reference>
<evidence type="ECO:0000256" key="8">
    <source>
        <dbReference type="SAM" id="Phobius"/>
    </source>
</evidence>
<dbReference type="PANTHER" id="PTHR32063">
    <property type="match status" value="1"/>
</dbReference>
<feature type="transmembrane region" description="Helical" evidence="8">
    <location>
        <begin position="984"/>
        <end position="1008"/>
    </location>
</feature>
<dbReference type="OrthoDB" id="9757876at2"/>
<evidence type="ECO:0000313" key="10">
    <source>
        <dbReference type="Proteomes" id="UP000223913"/>
    </source>
</evidence>
<dbReference type="Gene3D" id="3.30.2090.10">
    <property type="entry name" value="Multidrug efflux transporter AcrB TolC docking domain, DN and DC subdomains"/>
    <property type="match status" value="2"/>
</dbReference>
<feature type="transmembrane region" description="Helical" evidence="8">
    <location>
        <begin position="951"/>
        <end position="972"/>
    </location>
</feature>
<feature type="transmembrane region" description="Helical" evidence="8">
    <location>
        <begin position="905"/>
        <end position="930"/>
    </location>
</feature>
<dbReference type="Gene3D" id="3.30.70.1430">
    <property type="entry name" value="Multidrug efflux transporter AcrB pore domain"/>
    <property type="match status" value="2"/>
</dbReference>
<dbReference type="EMBL" id="PDUD01000028">
    <property type="protein sequence ID" value="PHN03920.1"/>
    <property type="molecule type" value="Genomic_DNA"/>
</dbReference>
<keyword evidence="2" id="KW-0813">Transport</keyword>
<dbReference type="SUPFAM" id="SSF82866">
    <property type="entry name" value="Multidrug efflux transporter AcrB transmembrane domain"/>
    <property type="match status" value="2"/>
</dbReference>
<feature type="transmembrane region" description="Helical" evidence="8">
    <location>
        <begin position="12"/>
        <end position="33"/>
    </location>
</feature>
<feature type="transmembrane region" description="Helical" evidence="8">
    <location>
        <begin position="359"/>
        <end position="379"/>
    </location>
</feature>
<keyword evidence="5 8" id="KW-0812">Transmembrane</keyword>
<dbReference type="Gene3D" id="3.30.70.1440">
    <property type="entry name" value="Multidrug efflux transporter AcrB pore domain"/>
    <property type="match status" value="1"/>
</dbReference>
<evidence type="ECO:0000313" key="9">
    <source>
        <dbReference type="EMBL" id="PHN03920.1"/>
    </source>
</evidence>